<dbReference type="GO" id="GO:0051301">
    <property type="term" value="P:cell division"/>
    <property type="evidence" value="ECO:0007669"/>
    <property type="project" value="UniProtKB-KW"/>
</dbReference>
<dbReference type="InterPro" id="IPR039076">
    <property type="entry name" value="DivIC"/>
</dbReference>
<comment type="caution">
    <text evidence="2">The sequence shown here is derived from an EMBL/GenBank/DDBJ whole genome shotgun (WGS) entry which is preliminary data.</text>
</comment>
<organism evidence="2 3">
    <name type="scientific">Phocicoccus schoeneichii</name>
    <dbReference type="NCBI Taxonomy" id="1812261"/>
    <lineage>
        <taxon>Bacteria</taxon>
        <taxon>Bacillati</taxon>
        <taxon>Bacillota</taxon>
        <taxon>Bacilli</taxon>
        <taxon>Bacillales</taxon>
        <taxon>Salinicoccaceae</taxon>
        <taxon>Phocicoccus</taxon>
    </lineage>
</organism>
<feature type="coiled-coil region" evidence="1">
    <location>
        <begin position="59"/>
        <end position="93"/>
    </location>
</feature>
<sequence>MSNKVIKLLNKYTFNTDSKKKRLKGEARVVRKRMLLFTGILLAACLLFVSMGLYQKHENGALQAQIEKTEKVLEEKNRTYEDLEREIAQLNDDNYIRRIARSEFFMSESGEMVFSLPESDKDVDKEKDKK</sequence>
<keyword evidence="2" id="KW-0131">Cell cycle</keyword>
<protein>
    <submittedName>
        <fullName evidence="2">Cell division protein FtsL</fullName>
    </submittedName>
</protein>
<dbReference type="InterPro" id="IPR007060">
    <property type="entry name" value="FtsL/DivIC"/>
</dbReference>
<proteinExistence type="predicted"/>
<dbReference type="PANTHER" id="PTHR40027:SF1">
    <property type="entry name" value="CELL DIVISION PROTEIN DIVIC"/>
    <property type="match status" value="1"/>
</dbReference>
<dbReference type="PANTHER" id="PTHR40027">
    <property type="entry name" value="CELL DIVISION PROTEIN DIVIC"/>
    <property type="match status" value="1"/>
</dbReference>
<evidence type="ECO:0000256" key="1">
    <source>
        <dbReference type="SAM" id="Coils"/>
    </source>
</evidence>
<keyword evidence="3" id="KW-1185">Reference proteome</keyword>
<evidence type="ECO:0000313" key="2">
    <source>
        <dbReference type="EMBL" id="CAD2070590.1"/>
    </source>
</evidence>
<dbReference type="RefSeq" id="WP_186084340.1">
    <property type="nucleotide sequence ID" value="NZ_BMDB01000003.1"/>
</dbReference>
<evidence type="ECO:0000313" key="3">
    <source>
        <dbReference type="Proteomes" id="UP000521032"/>
    </source>
</evidence>
<dbReference type="Pfam" id="PF04977">
    <property type="entry name" value="DivIC"/>
    <property type="match status" value="1"/>
</dbReference>
<dbReference type="AlphaFoldDB" id="A0A6V7QZX2"/>
<accession>A0A6V7QZX2</accession>
<reference evidence="2 3" key="1">
    <citation type="submission" date="2020-07" db="EMBL/GenBank/DDBJ databases">
        <authorList>
            <person name="Criscuolo A."/>
        </authorList>
    </citation>
    <scope>NUCLEOTIDE SEQUENCE [LARGE SCALE GENOMIC DNA]</scope>
    <source>
        <strain evidence="3">CIP 111030</strain>
    </source>
</reference>
<name>A0A6V7QZX2_9BACL</name>
<keyword evidence="1" id="KW-0175">Coiled coil</keyword>
<keyword evidence="2" id="KW-0132">Cell division</keyword>
<dbReference type="EMBL" id="CAJEWE010000003">
    <property type="protein sequence ID" value="CAD2070590.1"/>
    <property type="molecule type" value="Genomic_DNA"/>
</dbReference>
<dbReference type="Proteomes" id="UP000521032">
    <property type="component" value="Unassembled WGS sequence"/>
</dbReference>
<gene>
    <name evidence="2" type="primary">ftsL_1</name>
    <name evidence="2" type="ORF">JEOSCH030_00042</name>
</gene>